<reference evidence="1 2" key="1">
    <citation type="submission" date="2020-09" db="EMBL/GenBank/DDBJ databases">
        <title>De no assembly of potato wild relative species, Solanum commersonii.</title>
        <authorList>
            <person name="Cho K."/>
        </authorList>
    </citation>
    <scope>NUCLEOTIDE SEQUENCE [LARGE SCALE GENOMIC DNA]</scope>
    <source>
        <strain evidence="1">LZ3.2</strain>
        <tissue evidence="1">Leaf</tissue>
    </source>
</reference>
<dbReference type="PANTHER" id="PTHR35218">
    <property type="entry name" value="RNASE H DOMAIN-CONTAINING PROTEIN"/>
    <property type="match status" value="1"/>
</dbReference>
<dbReference type="PANTHER" id="PTHR35218:SF9">
    <property type="entry name" value="ENDONUCLEASE_EXONUCLEASE_PHOSPHATASE DOMAIN-CONTAINING PROTEIN"/>
    <property type="match status" value="1"/>
</dbReference>
<dbReference type="AlphaFoldDB" id="A0A9J6ABN1"/>
<sequence length="524" mass="60060">MSYTHSPGNGGRDVVGYGNLQQSCLDGETPVPQPMDQIPVGMPFLPLTMSSLGMDPLYNPLHLFQQGVPPPVLVPTESSNQVPNNVASASQVPIPTPIPPLNQMNVGNQEEVDDVLELLRETRTKIVVLREIKIMVYKEKSEKKLISICHPRLLKSSLDIRPPTNPRLGNYILVMNPTLRETNRQAGARRNLPLMVPPHMIGSMNLIIWNCGGGNGPEFRRNFRSLLDWHKPPLVALLETKMQNHISLLEEFPFTRMIEVPTIGNSGGIVVLWDDAILELDEITTTNQEVHAIIKETMWASHPEFGKIVENAWENKRNLLEALGVLEKDLTTWKHTTFRDIFRKKRTLLKRIQGIQASPNYCNSEFLIDLENKLIKDYNETLKNEEDYWKLKSRFNWLNEGDANTKFFHTSTLNRRRRNKILSLRTDSGSWIYDQQEITEYTFNYSSKLFDTNHIQSPREFNEVDTNAPDENMPMIGEDLLDEEVSNAIYSFEPYKAPGPDGIHPFFYQKYWSIVGPTVKDFCK</sequence>
<keyword evidence="2" id="KW-1185">Reference proteome</keyword>
<organism evidence="1 2">
    <name type="scientific">Solanum commersonii</name>
    <name type="common">Commerson's wild potato</name>
    <name type="synonym">Commerson's nightshade</name>
    <dbReference type="NCBI Taxonomy" id="4109"/>
    <lineage>
        <taxon>Eukaryota</taxon>
        <taxon>Viridiplantae</taxon>
        <taxon>Streptophyta</taxon>
        <taxon>Embryophyta</taxon>
        <taxon>Tracheophyta</taxon>
        <taxon>Spermatophyta</taxon>
        <taxon>Magnoliopsida</taxon>
        <taxon>eudicotyledons</taxon>
        <taxon>Gunneridae</taxon>
        <taxon>Pentapetalae</taxon>
        <taxon>asterids</taxon>
        <taxon>lamiids</taxon>
        <taxon>Solanales</taxon>
        <taxon>Solanaceae</taxon>
        <taxon>Solanoideae</taxon>
        <taxon>Solaneae</taxon>
        <taxon>Solanum</taxon>
    </lineage>
</organism>
<evidence type="ECO:0000313" key="2">
    <source>
        <dbReference type="Proteomes" id="UP000824120"/>
    </source>
</evidence>
<evidence type="ECO:0000313" key="1">
    <source>
        <dbReference type="EMBL" id="KAG5621920.1"/>
    </source>
</evidence>
<accession>A0A9J6ABN1</accession>
<name>A0A9J6ABN1_SOLCO</name>
<dbReference type="OrthoDB" id="1305855at2759"/>
<dbReference type="EMBL" id="JACXVP010000002">
    <property type="protein sequence ID" value="KAG5621920.1"/>
    <property type="molecule type" value="Genomic_DNA"/>
</dbReference>
<comment type="caution">
    <text evidence="1">The sequence shown here is derived from an EMBL/GenBank/DDBJ whole genome shotgun (WGS) entry which is preliminary data.</text>
</comment>
<dbReference type="InterPro" id="IPR036691">
    <property type="entry name" value="Endo/exonu/phosph_ase_sf"/>
</dbReference>
<gene>
    <name evidence="1" type="ORF">H5410_007138</name>
</gene>
<dbReference type="SUPFAM" id="SSF56219">
    <property type="entry name" value="DNase I-like"/>
    <property type="match status" value="1"/>
</dbReference>
<protein>
    <submittedName>
        <fullName evidence="1">Uncharacterized protein</fullName>
    </submittedName>
</protein>
<proteinExistence type="predicted"/>
<dbReference type="Proteomes" id="UP000824120">
    <property type="component" value="Chromosome 2"/>
</dbReference>